<dbReference type="RefSeq" id="WP_091749968.1">
    <property type="nucleotide sequence ID" value="NZ_FODY01000024.1"/>
</dbReference>
<keyword evidence="1" id="KW-0813">Transport</keyword>
<evidence type="ECO:0000256" key="1">
    <source>
        <dbReference type="ARBA" id="ARBA00022448"/>
    </source>
</evidence>
<dbReference type="GO" id="GO:0016301">
    <property type="term" value="F:kinase activity"/>
    <property type="evidence" value="ECO:0007669"/>
    <property type="project" value="UniProtKB-KW"/>
</dbReference>
<keyword evidence="5" id="KW-0598">Phosphotransferase system</keyword>
<dbReference type="InterPro" id="IPR003353">
    <property type="entry name" value="PTS_IIB_fruc"/>
</dbReference>
<dbReference type="AlphaFoldDB" id="A0A1H8XI08"/>
<dbReference type="GO" id="GO:0022877">
    <property type="term" value="F:protein-N(PI)-phosphohistidine-fructose phosphotransferase system transporter activity"/>
    <property type="evidence" value="ECO:0007669"/>
    <property type="project" value="InterPro"/>
</dbReference>
<dbReference type="STRING" id="112903.SAMN04490178_1247"/>
<dbReference type="InterPro" id="IPR036095">
    <property type="entry name" value="PTS_EIIB-like_sf"/>
</dbReference>
<dbReference type="PANTHER" id="PTHR30505:SF0">
    <property type="entry name" value="FRUCTOSE-LIKE PTS SYSTEM EIIBC COMPONENT-RELATED"/>
    <property type="match status" value="1"/>
</dbReference>
<dbReference type="SUPFAM" id="SSF52794">
    <property type="entry name" value="PTS system IIB component-like"/>
    <property type="match status" value="1"/>
</dbReference>
<dbReference type="Proteomes" id="UP000198847">
    <property type="component" value="Unassembled WGS sequence"/>
</dbReference>
<accession>A0A1H8XI08</accession>
<dbReference type="FunFam" id="3.40.50.2300:FF:000014">
    <property type="entry name" value="PTS system fructose-like transporter subunit IIB"/>
    <property type="match status" value="1"/>
</dbReference>
<keyword evidence="2" id="KW-0597">Phosphoprotein</keyword>
<dbReference type="GO" id="GO:0005886">
    <property type="term" value="C:plasma membrane"/>
    <property type="evidence" value="ECO:0007669"/>
    <property type="project" value="TreeGrafter"/>
</dbReference>
<evidence type="ECO:0000313" key="9">
    <source>
        <dbReference type="Proteomes" id="UP000198847"/>
    </source>
</evidence>
<dbReference type="GO" id="GO:0009401">
    <property type="term" value="P:phosphoenolpyruvate-dependent sugar phosphotransferase system"/>
    <property type="evidence" value="ECO:0007669"/>
    <property type="project" value="UniProtKB-KW"/>
</dbReference>
<dbReference type="PANTHER" id="PTHR30505">
    <property type="entry name" value="FRUCTOSE-LIKE PERMEASE"/>
    <property type="match status" value="1"/>
</dbReference>
<dbReference type="NCBIfam" id="TIGR00829">
    <property type="entry name" value="FRU"/>
    <property type="match status" value="1"/>
</dbReference>
<keyword evidence="3" id="KW-0762">Sugar transport</keyword>
<dbReference type="NCBIfam" id="NF007783">
    <property type="entry name" value="PRK10474.1"/>
    <property type="match status" value="1"/>
</dbReference>
<feature type="domain" description="PTS EIIB type-2" evidence="7">
    <location>
        <begin position="1"/>
        <end position="99"/>
    </location>
</feature>
<dbReference type="Pfam" id="PF02302">
    <property type="entry name" value="PTS_IIB"/>
    <property type="match status" value="1"/>
</dbReference>
<dbReference type="Gene3D" id="3.40.50.2300">
    <property type="match status" value="1"/>
</dbReference>
<evidence type="ECO:0000256" key="5">
    <source>
        <dbReference type="ARBA" id="ARBA00022683"/>
    </source>
</evidence>
<dbReference type="OrthoDB" id="9782569at2"/>
<keyword evidence="6" id="KW-0418">Kinase</keyword>
<dbReference type="InterPro" id="IPR050864">
    <property type="entry name" value="Bacterial_PTS_Sugar_Transport"/>
</dbReference>
<evidence type="ECO:0000256" key="2">
    <source>
        <dbReference type="ARBA" id="ARBA00022553"/>
    </source>
</evidence>
<dbReference type="EMBL" id="FODY01000024">
    <property type="protein sequence ID" value="SEP39387.1"/>
    <property type="molecule type" value="Genomic_DNA"/>
</dbReference>
<sequence length="107" mass="11438">MKILAVTACPSGVAHTYMAAEALEKAAKVKGIEIKVETQGSIGIENKITAADIKDTDAVILTKDMGIKEAERFNGLPIVKVAISDVVKKAEQILDKVEAYINGKKQV</sequence>
<dbReference type="InterPro" id="IPR013011">
    <property type="entry name" value="PTS_EIIB_2"/>
</dbReference>
<reference evidence="8 9" key="1">
    <citation type="submission" date="2016-10" db="EMBL/GenBank/DDBJ databases">
        <authorList>
            <person name="de Groot N.N."/>
        </authorList>
    </citation>
    <scope>NUCLEOTIDE SEQUENCE [LARGE SCALE GENOMIC DNA]</scope>
    <source>
        <strain evidence="8 9">DSM 13305</strain>
    </source>
</reference>
<dbReference type="InterPro" id="IPR003501">
    <property type="entry name" value="PTS_EIIB_2/3"/>
</dbReference>
<gene>
    <name evidence="8" type="ORF">SAMN04490178_1247</name>
</gene>
<evidence type="ECO:0000256" key="3">
    <source>
        <dbReference type="ARBA" id="ARBA00022597"/>
    </source>
</evidence>
<evidence type="ECO:0000256" key="6">
    <source>
        <dbReference type="ARBA" id="ARBA00022777"/>
    </source>
</evidence>
<dbReference type="GO" id="GO:0090563">
    <property type="term" value="F:protein-phosphocysteine-sugar phosphotransferase activity"/>
    <property type="evidence" value="ECO:0007669"/>
    <property type="project" value="TreeGrafter"/>
</dbReference>
<proteinExistence type="predicted"/>
<organism evidence="8 9">
    <name type="scientific">Propionispora vibrioides</name>
    <dbReference type="NCBI Taxonomy" id="112903"/>
    <lineage>
        <taxon>Bacteria</taxon>
        <taxon>Bacillati</taxon>
        <taxon>Bacillota</taxon>
        <taxon>Negativicutes</taxon>
        <taxon>Selenomonadales</taxon>
        <taxon>Sporomusaceae</taxon>
        <taxon>Propionispora</taxon>
    </lineage>
</organism>
<keyword evidence="9" id="KW-1185">Reference proteome</keyword>
<protein>
    <submittedName>
        <fullName evidence="8">PTS system IIB component, Fru family</fullName>
    </submittedName>
</protein>
<keyword evidence="4" id="KW-0808">Transferase</keyword>
<dbReference type="PROSITE" id="PS51099">
    <property type="entry name" value="PTS_EIIB_TYPE_2"/>
    <property type="match status" value="1"/>
</dbReference>
<dbReference type="CDD" id="cd05569">
    <property type="entry name" value="PTS_IIB_fructose"/>
    <property type="match status" value="1"/>
</dbReference>
<name>A0A1H8XI08_9FIRM</name>
<evidence type="ECO:0000259" key="7">
    <source>
        <dbReference type="PROSITE" id="PS51099"/>
    </source>
</evidence>
<evidence type="ECO:0000313" key="8">
    <source>
        <dbReference type="EMBL" id="SEP39387.1"/>
    </source>
</evidence>
<evidence type="ECO:0000256" key="4">
    <source>
        <dbReference type="ARBA" id="ARBA00022679"/>
    </source>
</evidence>